<evidence type="ECO:0000313" key="9">
    <source>
        <dbReference type="EMBL" id="SVA43806.1"/>
    </source>
</evidence>
<evidence type="ECO:0000256" key="2">
    <source>
        <dbReference type="ARBA" id="ARBA00005697"/>
    </source>
</evidence>
<evidence type="ECO:0000256" key="7">
    <source>
        <dbReference type="SAM" id="MobiDB-lite"/>
    </source>
</evidence>
<name>A0A381VU17_9ZZZZ</name>
<feature type="transmembrane region" description="Helical" evidence="8">
    <location>
        <begin position="110"/>
        <end position="143"/>
    </location>
</feature>
<keyword evidence="5 8" id="KW-1133">Transmembrane helix</keyword>
<feature type="compositionally biased region" description="Acidic residues" evidence="7">
    <location>
        <begin position="1"/>
        <end position="16"/>
    </location>
</feature>
<reference evidence="9" key="1">
    <citation type="submission" date="2018-05" db="EMBL/GenBank/DDBJ databases">
        <authorList>
            <person name="Lanie J.A."/>
            <person name="Ng W.-L."/>
            <person name="Kazmierczak K.M."/>
            <person name="Andrzejewski T.M."/>
            <person name="Davidsen T.M."/>
            <person name="Wayne K.J."/>
            <person name="Tettelin H."/>
            <person name="Glass J.I."/>
            <person name="Rusch D."/>
            <person name="Podicherti R."/>
            <person name="Tsui H.-C.T."/>
            <person name="Winkler M.E."/>
        </authorList>
    </citation>
    <scope>NUCLEOTIDE SEQUENCE</scope>
</reference>
<feature type="transmembrane region" description="Helical" evidence="8">
    <location>
        <begin position="48"/>
        <end position="72"/>
    </location>
</feature>
<evidence type="ECO:0000256" key="3">
    <source>
        <dbReference type="ARBA" id="ARBA00022448"/>
    </source>
</evidence>
<evidence type="ECO:0000256" key="6">
    <source>
        <dbReference type="ARBA" id="ARBA00023136"/>
    </source>
</evidence>
<sequence>MSDDDTENDNTEEEVTEAPASTSDEGVMGQIDDFFSISKAGSTVNTELAAGLTTFLTMAYILLVNPAMLAVAGIPFDDALFATAIAAFVGCTVMGLWANKPFALAPGMGLNAYFTFAVVGAMGVAWEVALAAVLVEGVIFAILSLPQVGWRTAMINSIPKDLKIATGAGIG</sequence>
<keyword evidence="3" id="KW-0813">Transport</keyword>
<comment type="subcellular location">
    <subcellularLocation>
        <location evidence="1">Endomembrane system</location>
        <topology evidence="1">Multi-pass membrane protein</topology>
    </subcellularLocation>
</comment>
<keyword evidence="6 8" id="KW-0472">Membrane</keyword>
<feature type="non-terminal residue" evidence="9">
    <location>
        <position position="171"/>
    </location>
</feature>
<comment type="similarity">
    <text evidence="2">Belongs to the nucleobase:cation symporter-2 (NCS2) (TC 2.A.40) family. Azg-like subfamily.</text>
</comment>
<accession>A0A381VU17</accession>
<organism evidence="9">
    <name type="scientific">marine metagenome</name>
    <dbReference type="NCBI Taxonomy" id="408172"/>
    <lineage>
        <taxon>unclassified sequences</taxon>
        <taxon>metagenomes</taxon>
        <taxon>ecological metagenomes</taxon>
    </lineage>
</organism>
<dbReference type="EMBL" id="UINC01009786">
    <property type="protein sequence ID" value="SVA43806.1"/>
    <property type="molecule type" value="Genomic_DNA"/>
</dbReference>
<dbReference type="InterPro" id="IPR045018">
    <property type="entry name" value="Azg-like"/>
</dbReference>
<evidence type="ECO:0000256" key="8">
    <source>
        <dbReference type="SAM" id="Phobius"/>
    </source>
</evidence>
<dbReference type="GO" id="GO:0012505">
    <property type="term" value="C:endomembrane system"/>
    <property type="evidence" value="ECO:0007669"/>
    <property type="project" value="UniProtKB-SubCell"/>
</dbReference>
<dbReference type="GO" id="GO:0005886">
    <property type="term" value="C:plasma membrane"/>
    <property type="evidence" value="ECO:0007669"/>
    <property type="project" value="TreeGrafter"/>
</dbReference>
<evidence type="ECO:0000256" key="5">
    <source>
        <dbReference type="ARBA" id="ARBA00022989"/>
    </source>
</evidence>
<evidence type="ECO:0008006" key="10">
    <source>
        <dbReference type="Google" id="ProtNLM"/>
    </source>
</evidence>
<feature type="region of interest" description="Disordered" evidence="7">
    <location>
        <begin position="1"/>
        <end position="26"/>
    </location>
</feature>
<dbReference type="Pfam" id="PF00860">
    <property type="entry name" value="Xan_ur_permease"/>
    <property type="match status" value="1"/>
</dbReference>
<dbReference type="InterPro" id="IPR006043">
    <property type="entry name" value="NCS2"/>
</dbReference>
<evidence type="ECO:0000256" key="4">
    <source>
        <dbReference type="ARBA" id="ARBA00022692"/>
    </source>
</evidence>
<feature type="transmembrane region" description="Helical" evidence="8">
    <location>
        <begin position="79"/>
        <end position="98"/>
    </location>
</feature>
<dbReference type="AlphaFoldDB" id="A0A381VU17"/>
<dbReference type="PANTHER" id="PTHR43337">
    <property type="entry name" value="XANTHINE/URACIL PERMEASE C887.17-RELATED"/>
    <property type="match status" value="1"/>
</dbReference>
<keyword evidence="4 8" id="KW-0812">Transmembrane</keyword>
<dbReference type="PANTHER" id="PTHR43337:SF1">
    <property type="entry name" value="XANTHINE_URACIL PERMEASE C887.17-RELATED"/>
    <property type="match status" value="1"/>
</dbReference>
<proteinExistence type="inferred from homology"/>
<evidence type="ECO:0000256" key="1">
    <source>
        <dbReference type="ARBA" id="ARBA00004127"/>
    </source>
</evidence>
<protein>
    <recommendedName>
        <fullName evidence="10">Guanine permease</fullName>
    </recommendedName>
</protein>
<gene>
    <name evidence="9" type="ORF">METZ01_LOCUS96660</name>
</gene>
<dbReference type="GO" id="GO:0005345">
    <property type="term" value="F:purine nucleobase transmembrane transporter activity"/>
    <property type="evidence" value="ECO:0007669"/>
    <property type="project" value="TreeGrafter"/>
</dbReference>